<keyword evidence="1" id="KW-0472">Membrane</keyword>
<evidence type="ECO:0000256" key="1">
    <source>
        <dbReference type="SAM" id="Phobius"/>
    </source>
</evidence>
<feature type="transmembrane region" description="Helical" evidence="1">
    <location>
        <begin position="347"/>
        <end position="368"/>
    </location>
</feature>
<keyword evidence="1" id="KW-1133">Transmembrane helix</keyword>
<dbReference type="EMBL" id="LNIX01000007">
    <property type="protein sequence ID" value="OXA51635.1"/>
    <property type="molecule type" value="Genomic_DNA"/>
</dbReference>
<name>A0A226E1K9_FOLCA</name>
<gene>
    <name evidence="2" type="ORF">Fcan01_13531</name>
</gene>
<feature type="transmembrane region" description="Helical" evidence="1">
    <location>
        <begin position="457"/>
        <end position="475"/>
    </location>
</feature>
<protein>
    <recommendedName>
        <fullName evidence="4">Odorant receptor</fullName>
    </recommendedName>
</protein>
<organism evidence="2 3">
    <name type="scientific">Folsomia candida</name>
    <name type="common">Springtail</name>
    <dbReference type="NCBI Taxonomy" id="158441"/>
    <lineage>
        <taxon>Eukaryota</taxon>
        <taxon>Metazoa</taxon>
        <taxon>Ecdysozoa</taxon>
        <taxon>Arthropoda</taxon>
        <taxon>Hexapoda</taxon>
        <taxon>Collembola</taxon>
        <taxon>Entomobryomorpha</taxon>
        <taxon>Isotomoidea</taxon>
        <taxon>Isotomidae</taxon>
        <taxon>Proisotominae</taxon>
        <taxon>Folsomia</taxon>
    </lineage>
</organism>
<proteinExistence type="predicted"/>
<sequence length="477" mass="55597">MQISTISVYHQYLNVLKILGIFPYKLSYGSSDNPDNRETRTTNNNTDKLTLDFGEFDKSLTSVGFHKRGFFAAWNYVVFGFFYCYFVFQIGRFTERFMAGSGAIEMFGMSCWIWKPIFVGSFALHFHQNKNALADFYTTWHRVELVIHQEWSRTLPFKVSAVCKQIIRKKRFAYVYVPLWTVLIMTWMTLNHLDSPGFPSYISSFIGNPLDPVKFSWLLPISVLVQILALIPILVTFDHFYIVCLTFSNSISRIVILLTDPFQSSEEELDQLLRDCKSDDGVMSQSQLSDSETDPYDKKIFEVSKFLHSIPLDGNLQIIAKLQLAMQHYGMLEKLTKEFNRLHRWMLFLYQAVILVNFCILIFVPLRFSKIFPWTSLVVFFVSFLFFAFHLCTLLPSMGNVFGKSSDFRTVWERRLARVCHTIPFAQFLQLKSELDSCLPFGFQTGTFYTLHPGSMLLFYSYATSYLIVLLQLDIRY</sequence>
<keyword evidence="1" id="KW-0812">Transmembrane</keyword>
<reference evidence="2 3" key="1">
    <citation type="submission" date="2015-12" db="EMBL/GenBank/DDBJ databases">
        <title>The genome of Folsomia candida.</title>
        <authorList>
            <person name="Faddeeva A."/>
            <person name="Derks M.F."/>
            <person name="Anvar Y."/>
            <person name="Smit S."/>
            <person name="Van Straalen N."/>
            <person name="Roelofs D."/>
        </authorList>
    </citation>
    <scope>NUCLEOTIDE SEQUENCE [LARGE SCALE GENOMIC DNA]</scope>
    <source>
        <strain evidence="2 3">VU population</strain>
        <tissue evidence="2">Whole body</tissue>
    </source>
</reference>
<feature type="transmembrane region" description="Helical" evidence="1">
    <location>
        <begin position="172"/>
        <end position="190"/>
    </location>
</feature>
<comment type="caution">
    <text evidence="2">The sequence shown here is derived from an EMBL/GenBank/DDBJ whole genome shotgun (WGS) entry which is preliminary data.</text>
</comment>
<accession>A0A226E1K9</accession>
<dbReference type="AlphaFoldDB" id="A0A226E1K9"/>
<feature type="transmembrane region" description="Helical" evidence="1">
    <location>
        <begin position="374"/>
        <end position="395"/>
    </location>
</feature>
<dbReference type="Proteomes" id="UP000198287">
    <property type="component" value="Unassembled WGS sequence"/>
</dbReference>
<feature type="transmembrane region" description="Helical" evidence="1">
    <location>
        <begin position="69"/>
        <end position="88"/>
    </location>
</feature>
<keyword evidence="3" id="KW-1185">Reference proteome</keyword>
<evidence type="ECO:0000313" key="2">
    <source>
        <dbReference type="EMBL" id="OXA51635.1"/>
    </source>
</evidence>
<feature type="transmembrane region" description="Helical" evidence="1">
    <location>
        <begin position="217"/>
        <end position="243"/>
    </location>
</feature>
<evidence type="ECO:0000313" key="3">
    <source>
        <dbReference type="Proteomes" id="UP000198287"/>
    </source>
</evidence>
<evidence type="ECO:0008006" key="4">
    <source>
        <dbReference type="Google" id="ProtNLM"/>
    </source>
</evidence>